<keyword evidence="1" id="KW-0175">Coiled coil</keyword>
<evidence type="ECO:0000256" key="1">
    <source>
        <dbReference type="SAM" id="Coils"/>
    </source>
</evidence>
<sequence length="455" mass="52311">MIQSPKPAKPVLHLPQLEASRFNQLQTRHWRPGDHFNQSGDILGVQEDFCKFIPCTSNHWIRRILIYFNLPYLESQALKLQQLFFLQIRHDLSTFQTIKKVPRKLSYTLKPSRYKDNTIYIHLAKILTIKPPTASFHGAINSFASKALWRPSSHFHPPIDLESDTHPARPVQSSFIFHPSILVETCIIHFVRPTLPISSLDLLDWMQEEMEEAAQCQALLVSQKQLLAAIKGVQDQIAQLEKRNKAQYQRTHKGNRSFGDAPEAIRPNKRPMVFYDQYQPYKVPKAMEKKNLVSQDTLARHKEKSAKPIFQEKAKVSPILDKFVYKSSPTGMSHLYLSKDVKTGPEVEKDTISTSLLESKSMLLKEAKPVNEVSYQGKCLTPPRDTSTDVCVLDVGSKNESYLLTEVPQKEPDHKLSHEPPHKNVATKTLKDNPLQKRRNDHVKSRGVIHYYFLK</sequence>
<organism evidence="2 3">
    <name type="scientific">Brassica rapa subsp. trilocularis</name>
    <dbReference type="NCBI Taxonomy" id="1813537"/>
    <lineage>
        <taxon>Eukaryota</taxon>
        <taxon>Viridiplantae</taxon>
        <taxon>Streptophyta</taxon>
        <taxon>Embryophyta</taxon>
        <taxon>Tracheophyta</taxon>
        <taxon>Spermatophyta</taxon>
        <taxon>Magnoliopsida</taxon>
        <taxon>eudicotyledons</taxon>
        <taxon>Gunneridae</taxon>
        <taxon>Pentapetalae</taxon>
        <taxon>rosids</taxon>
        <taxon>malvids</taxon>
        <taxon>Brassicales</taxon>
        <taxon>Brassicaceae</taxon>
        <taxon>Brassiceae</taxon>
        <taxon>Brassica</taxon>
    </lineage>
</organism>
<proteinExistence type="predicted"/>
<evidence type="ECO:0000313" key="3">
    <source>
        <dbReference type="Proteomes" id="UP000823674"/>
    </source>
</evidence>
<gene>
    <name evidence="2" type="primary">A05g505600.1_BraROA</name>
    <name evidence="2" type="ORF">IGI04_019394</name>
</gene>
<name>A0ABQ7MGK2_BRACM</name>
<protein>
    <submittedName>
        <fullName evidence="2">Uncharacterized protein</fullName>
    </submittedName>
</protein>
<accession>A0ABQ7MGK2</accession>
<feature type="coiled-coil region" evidence="1">
    <location>
        <begin position="223"/>
        <end position="250"/>
    </location>
</feature>
<evidence type="ECO:0000313" key="2">
    <source>
        <dbReference type="EMBL" id="KAG5397580.1"/>
    </source>
</evidence>
<dbReference type="Proteomes" id="UP000823674">
    <property type="component" value="Chromosome A05"/>
</dbReference>
<keyword evidence="3" id="KW-1185">Reference proteome</keyword>
<reference evidence="2 3" key="1">
    <citation type="submission" date="2021-03" db="EMBL/GenBank/DDBJ databases">
        <authorList>
            <person name="King G.J."/>
            <person name="Bancroft I."/>
            <person name="Baten A."/>
            <person name="Bloomfield J."/>
            <person name="Borpatragohain P."/>
            <person name="He Z."/>
            <person name="Irish N."/>
            <person name="Irwin J."/>
            <person name="Liu K."/>
            <person name="Mauleon R.P."/>
            <person name="Moore J."/>
            <person name="Morris R."/>
            <person name="Ostergaard L."/>
            <person name="Wang B."/>
            <person name="Wells R."/>
        </authorList>
    </citation>
    <scope>NUCLEOTIDE SEQUENCE [LARGE SCALE GENOMIC DNA]</scope>
    <source>
        <strain evidence="2">R-o-18</strain>
        <tissue evidence="2">Leaf</tissue>
    </source>
</reference>
<comment type="caution">
    <text evidence="2">The sequence shown here is derived from an EMBL/GenBank/DDBJ whole genome shotgun (WGS) entry which is preliminary data.</text>
</comment>
<dbReference type="EMBL" id="JADBGQ010000005">
    <property type="protein sequence ID" value="KAG5397580.1"/>
    <property type="molecule type" value="Genomic_DNA"/>
</dbReference>